<proteinExistence type="predicted"/>
<dbReference type="InterPro" id="IPR013413">
    <property type="entry name" value="CRISPR-assoc_prot_NE0113"/>
</dbReference>
<sequence length="391" mass="43476">MTSASPQPPLRRVLVCVSGMTPAIVTETLYALVKDQDFVPDEIHVITTLEGRNRIRESLLAPQTGHFHAFLSDHLPGRQIRFDDSTLHLIGQDEHGQGEALADIQTDEDNRQAANTIYRVLRQLKAAPEWTTRLHASVAGGRKSMSFYMGQAFSLVATSEDRLSHVLVNAPFENVGEFFYPTPEPREFTIELRGPDNKPTGEKKTVSSADARVQLAELSAIKLGSMLKDLPPKALEDFDFAIRLAQATLEAPPVQLDFATEQVELLGCTIKMAPQEFMVLGLYALARLHERDLPGGAAFRAEDLDERLLSDLNGGREVRGRDNFKPVGSKILKRLREQVGPAAEWLTIESVRERAPHVKHSPSELRLPAACLTLKNANDWWRLLAPALKKS</sequence>
<accession>A0ABX2G9B5</accession>
<dbReference type="EMBL" id="JABSNM010000022">
    <property type="protein sequence ID" value="NRT58058.1"/>
    <property type="molecule type" value="Genomic_DNA"/>
</dbReference>
<gene>
    <name evidence="2" type="ORF">HNQ01_003824</name>
</gene>
<feature type="domain" description="CRISPR system ring nuclease SSO2081-like" evidence="1">
    <location>
        <begin position="21"/>
        <end position="239"/>
    </location>
</feature>
<dbReference type="RefSeq" id="WP_173807087.1">
    <property type="nucleotide sequence ID" value="NZ_JABSNM010000022.1"/>
</dbReference>
<evidence type="ECO:0000313" key="2">
    <source>
        <dbReference type="EMBL" id="NRT58058.1"/>
    </source>
</evidence>
<evidence type="ECO:0000259" key="1">
    <source>
        <dbReference type="Pfam" id="PF09623"/>
    </source>
</evidence>
<keyword evidence="3" id="KW-1185">Reference proteome</keyword>
<organism evidence="2 3">
    <name type="scientific">Sphaerotilus uruguayifluvii</name>
    <dbReference type="NCBI Taxonomy" id="2735897"/>
    <lineage>
        <taxon>Bacteria</taxon>
        <taxon>Pseudomonadati</taxon>
        <taxon>Pseudomonadota</taxon>
        <taxon>Betaproteobacteria</taxon>
        <taxon>Burkholderiales</taxon>
        <taxon>Sphaerotilaceae</taxon>
        <taxon>Sphaerotilus</taxon>
    </lineage>
</organism>
<reference evidence="2 3" key="1">
    <citation type="submission" date="2020-05" db="EMBL/GenBank/DDBJ databases">
        <title>Genomic Encyclopedia of Type Strains, Phase IV (KMG-V): Genome sequencing to study the core and pangenomes of soil and plant-associated prokaryotes.</title>
        <authorList>
            <person name="Whitman W."/>
        </authorList>
    </citation>
    <scope>NUCLEOTIDE SEQUENCE [LARGE SCALE GENOMIC DNA]</scope>
    <source>
        <strain evidence="2 3">C29</strain>
    </source>
</reference>
<dbReference type="NCBIfam" id="TIGR02584">
    <property type="entry name" value="cas_NE0113"/>
    <property type="match status" value="1"/>
</dbReference>
<evidence type="ECO:0000313" key="3">
    <source>
        <dbReference type="Proteomes" id="UP001516061"/>
    </source>
</evidence>
<dbReference type="Pfam" id="PF09623">
    <property type="entry name" value="Cas_NE0113"/>
    <property type="match status" value="1"/>
</dbReference>
<dbReference type="InterPro" id="IPR019092">
    <property type="entry name" value="SSO2081-like_dom"/>
</dbReference>
<name>A0ABX2G9B5_9BURK</name>
<comment type="caution">
    <text evidence="2">The sequence shown here is derived from an EMBL/GenBank/DDBJ whole genome shotgun (WGS) entry which is preliminary data.</text>
</comment>
<dbReference type="Proteomes" id="UP001516061">
    <property type="component" value="Unassembled WGS sequence"/>
</dbReference>
<protein>
    <submittedName>
        <fullName evidence="2">CRISPR-associated protein (TIGR02584 family)</fullName>
    </submittedName>
</protein>